<dbReference type="AlphaFoldDB" id="A6GB66"/>
<accession>A6GB66</accession>
<evidence type="ECO:0000313" key="2">
    <source>
        <dbReference type="Proteomes" id="UP000005801"/>
    </source>
</evidence>
<proteinExistence type="predicted"/>
<dbReference type="EMBL" id="ABCS01000056">
    <property type="protein sequence ID" value="EDM76863.1"/>
    <property type="molecule type" value="Genomic_DNA"/>
</dbReference>
<keyword evidence="2" id="KW-1185">Reference proteome</keyword>
<evidence type="ECO:0000313" key="1">
    <source>
        <dbReference type="EMBL" id="EDM76863.1"/>
    </source>
</evidence>
<dbReference type="STRING" id="391625.PPSIR1_24594"/>
<protein>
    <submittedName>
        <fullName evidence="1">Uncharacterized protein</fullName>
    </submittedName>
</protein>
<organism evidence="1 2">
    <name type="scientific">Plesiocystis pacifica SIR-1</name>
    <dbReference type="NCBI Taxonomy" id="391625"/>
    <lineage>
        <taxon>Bacteria</taxon>
        <taxon>Pseudomonadati</taxon>
        <taxon>Myxococcota</taxon>
        <taxon>Polyangia</taxon>
        <taxon>Nannocystales</taxon>
        <taxon>Nannocystaceae</taxon>
        <taxon>Plesiocystis</taxon>
    </lineage>
</organism>
<name>A6GB66_9BACT</name>
<gene>
    <name evidence="1" type="ORF">PPSIR1_24594</name>
</gene>
<sequence length="64" mass="6894">MGHVREPIPQGLAPALRRACDERVLRAGLVEGPLELEFAVGLPSLAARAPRPPWPSCATRARGR</sequence>
<dbReference type="Proteomes" id="UP000005801">
    <property type="component" value="Unassembled WGS sequence"/>
</dbReference>
<dbReference type="RefSeq" id="WP_006973957.1">
    <property type="nucleotide sequence ID" value="NZ_ABCS01000056.1"/>
</dbReference>
<comment type="caution">
    <text evidence="1">The sequence shown here is derived from an EMBL/GenBank/DDBJ whole genome shotgun (WGS) entry which is preliminary data.</text>
</comment>
<reference evidence="1 2" key="1">
    <citation type="submission" date="2007-06" db="EMBL/GenBank/DDBJ databases">
        <authorList>
            <person name="Shimkets L."/>
            <person name="Ferriera S."/>
            <person name="Johnson J."/>
            <person name="Kravitz S."/>
            <person name="Beeson K."/>
            <person name="Sutton G."/>
            <person name="Rogers Y.-H."/>
            <person name="Friedman R."/>
            <person name="Frazier M."/>
            <person name="Venter J.C."/>
        </authorList>
    </citation>
    <scope>NUCLEOTIDE SEQUENCE [LARGE SCALE GENOMIC DNA]</scope>
    <source>
        <strain evidence="1 2">SIR-1</strain>
    </source>
</reference>